<evidence type="ECO:0000313" key="3">
    <source>
        <dbReference type="Proteomes" id="UP000314294"/>
    </source>
</evidence>
<organism evidence="2 3">
    <name type="scientific">Liparis tanakae</name>
    <name type="common">Tanaka's snailfish</name>
    <dbReference type="NCBI Taxonomy" id="230148"/>
    <lineage>
        <taxon>Eukaryota</taxon>
        <taxon>Metazoa</taxon>
        <taxon>Chordata</taxon>
        <taxon>Craniata</taxon>
        <taxon>Vertebrata</taxon>
        <taxon>Euteleostomi</taxon>
        <taxon>Actinopterygii</taxon>
        <taxon>Neopterygii</taxon>
        <taxon>Teleostei</taxon>
        <taxon>Neoteleostei</taxon>
        <taxon>Acanthomorphata</taxon>
        <taxon>Eupercaria</taxon>
        <taxon>Perciformes</taxon>
        <taxon>Cottioidei</taxon>
        <taxon>Cottales</taxon>
        <taxon>Liparidae</taxon>
        <taxon>Liparis</taxon>
    </lineage>
</organism>
<feature type="compositionally biased region" description="Basic residues" evidence="1">
    <location>
        <begin position="107"/>
        <end position="116"/>
    </location>
</feature>
<sequence length="116" mass="13377">MSRSSSTERPASRRRRRCDLHQRETGGAVISHSTQDIKLPLIVPQPSDTKTLQRVDWSCDVVLWREGCSELDPEQNSFDIHVSNECLESPQDSFTFLREDNDEDKVSKRRGRSDKC</sequence>
<proteinExistence type="predicted"/>
<dbReference type="EMBL" id="SRLO01000641">
    <property type="protein sequence ID" value="TNN49777.1"/>
    <property type="molecule type" value="Genomic_DNA"/>
</dbReference>
<evidence type="ECO:0000256" key="1">
    <source>
        <dbReference type="SAM" id="MobiDB-lite"/>
    </source>
</evidence>
<reference evidence="2 3" key="1">
    <citation type="submission" date="2019-03" db="EMBL/GenBank/DDBJ databases">
        <title>First draft genome of Liparis tanakae, snailfish: a comprehensive survey of snailfish specific genes.</title>
        <authorList>
            <person name="Kim W."/>
            <person name="Song I."/>
            <person name="Jeong J.-H."/>
            <person name="Kim D."/>
            <person name="Kim S."/>
            <person name="Ryu S."/>
            <person name="Song J.Y."/>
            <person name="Lee S.K."/>
        </authorList>
    </citation>
    <scope>NUCLEOTIDE SEQUENCE [LARGE SCALE GENOMIC DNA]</scope>
    <source>
        <tissue evidence="2">Muscle</tissue>
    </source>
</reference>
<gene>
    <name evidence="2" type="ORF">EYF80_040001</name>
</gene>
<accession>A0A4Z2G8A1</accession>
<feature type="region of interest" description="Disordered" evidence="1">
    <location>
        <begin position="93"/>
        <end position="116"/>
    </location>
</feature>
<dbReference type="Proteomes" id="UP000314294">
    <property type="component" value="Unassembled WGS sequence"/>
</dbReference>
<dbReference type="AlphaFoldDB" id="A0A4Z2G8A1"/>
<comment type="caution">
    <text evidence="2">The sequence shown here is derived from an EMBL/GenBank/DDBJ whole genome shotgun (WGS) entry which is preliminary data.</text>
</comment>
<feature type="region of interest" description="Disordered" evidence="1">
    <location>
        <begin position="1"/>
        <end position="32"/>
    </location>
</feature>
<keyword evidence="3" id="KW-1185">Reference proteome</keyword>
<name>A0A4Z2G8A1_9TELE</name>
<protein>
    <submittedName>
        <fullName evidence="2">Uncharacterized protein</fullName>
    </submittedName>
</protein>
<evidence type="ECO:0000313" key="2">
    <source>
        <dbReference type="EMBL" id="TNN49777.1"/>
    </source>
</evidence>